<feature type="transmembrane region" description="Helical" evidence="1">
    <location>
        <begin position="266"/>
        <end position="286"/>
    </location>
</feature>
<keyword evidence="1" id="KW-0472">Membrane</keyword>
<dbReference type="SUPFAM" id="SSF103473">
    <property type="entry name" value="MFS general substrate transporter"/>
    <property type="match status" value="1"/>
</dbReference>
<dbReference type="PANTHER" id="PTHR23518:SF2">
    <property type="entry name" value="MAJOR FACILITATOR SUPERFAMILY TRANSPORTER"/>
    <property type="match status" value="1"/>
</dbReference>
<dbReference type="InterPro" id="IPR011701">
    <property type="entry name" value="MFS"/>
</dbReference>
<evidence type="ECO:0000313" key="4">
    <source>
        <dbReference type="Proteomes" id="UP000024332"/>
    </source>
</evidence>
<sequence>MIKTSPRWMISPLLFNMAYGPLSTLISIEILNLGGNSLDIGYAITAGNIMLIPASIFWGLMADKHDIRKITISGFLISSIMIFSMFLIRSIAGLIGIFSAFSFFSTAYNTPMNLLVMETMEKKNWASGFSRLSMLSSIGTLLGLIISTFAVLLIKIYELYIPLGIISLLSLVSAYVYIPKNLIGIERNSIIHQKESFLTRIKMHPLFFLHLPNLAHFKMFRLSRLKTKPINFLPMLYLAIFLFYVSSGLFNTLYPASLYVYGLDKTTVLGIITLGMTAQIVTFHFIGRYIENRDEKEVSFRSLLLRGISYISMGISFLLGGSMILFFGLVFYPIAAGIAFSAYYSASNVIVFKAIGGRRQGTSLGVYSSLVGIAMFSGSLASGYIATYFGFTTDYSLAGIILFISAYIFKQLEEG</sequence>
<feature type="transmembrane region" description="Helical" evidence="1">
    <location>
        <begin position="70"/>
        <end position="88"/>
    </location>
</feature>
<evidence type="ECO:0000256" key="1">
    <source>
        <dbReference type="SAM" id="Phobius"/>
    </source>
</evidence>
<dbReference type="PROSITE" id="PS50850">
    <property type="entry name" value="MFS"/>
    <property type="match status" value="1"/>
</dbReference>
<dbReference type="EMBL" id="JFZT01000044">
    <property type="protein sequence ID" value="EZQ04820.1"/>
    <property type="molecule type" value="Genomic_DNA"/>
</dbReference>
<dbReference type="InterPro" id="IPR036259">
    <property type="entry name" value="MFS_trans_sf"/>
</dbReference>
<feature type="transmembrane region" description="Helical" evidence="1">
    <location>
        <begin position="307"/>
        <end position="328"/>
    </location>
</feature>
<organism evidence="3 4">
    <name type="scientific">Candidatus Acidianus copahuensis</name>
    <dbReference type="NCBI Taxonomy" id="1160895"/>
    <lineage>
        <taxon>Archaea</taxon>
        <taxon>Thermoproteota</taxon>
        <taxon>Thermoprotei</taxon>
        <taxon>Sulfolobales</taxon>
        <taxon>Sulfolobaceae</taxon>
        <taxon>Acidianus</taxon>
    </lineage>
</organism>
<feature type="domain" description="Major facilitator superfamily (MFS) profile" evidence="2">
    <location>
        <begin position="232"/>
        <end position="415"/>
    </location>
</feature>
<feature type="transmembrane region" description="Helical" evidence="1">
    <location>
        <begin position="230"/>
        <end position="254"/>
    </location>
</feature>
<comment type="caution">
    <text evidence="3">The sequence shown here is derived from an EMBL/GenBank/DDBJ whole genome shotgun (WGS) entry which is preliminary data.</text>
</comment>
<proteinExistence type="predicted"/>
<feature type="transmembrane region" description="Helical" evidence="1">
    <location>
        <begin position="12"/>
        <end position="34"/>
    </location>
</feature>
<dbReference type="STRING" id="1160895.CM19_07495"/>
<dbReference type="AlphaFoldDB" id="A0A031LN48"/>
<feature type="transmembrane region" description="Helical" evidence="1">
    <location>
        <begin position="160"/>
        <end position="178"/>
    </location>
</feature>
<protein>
    <submittedName>
        <fullName evidence="3">MFS transporter</fullName>
    </submittedName>
</protein>
<feature type="transmembrane region" description="Helical" evidence="1">
    <location>
        <begin position="392"/>
        <end position="409"/>
    </location>
</feature>
<feature type="transmembrane region" description="Helical" evidence="1">
    <location>
        <begin position="94"/>
        <end position="111"/>
    </location>
</feature>
<feature type="transmembrane region" description="Helical" evidence="1">
    <location>
        <begin position="334"/>
        <end position="352"/>
    </location>
</feature>
<dbReference type="Proteomes" id="UP000024332">
    <property type="component" value="Unassembled WGS sequence"/>
</dbReference>
<keyword evidence="1" id="KW-1133">Transmembrane helix</keyword>
<dbReference type="GO" id="GO:0022857">
    <property type="term" value="F:transmembrane transporter activity"/>
    <property type="evidence" value="ECO:0007669"/>
    <property type="project" value="InterPro"/>
</dbReference>
<dbReference type="PANTHER" id="PTHR23518">
    <property type="entry name" value="C-METHYLTRANSFERASE"/>
    <property type="match status" value="1"/>
</dbReference>
<gene>
    <name evidence="3" type="ORF">CM19_07495</name>
</gene>
<reference evidence="3 4" key="1">
    <citation type="submission" date="2014-03" db="EMBL/GenBank/DDBJ databases">
        <title>Draft genome sequence of the novel thermoacidophilic archaea Acidianus copahuensis ALE1 strain, isolated from Copahue volcanic area in Neuquen Argentina.</title>
        <authorList>
            <person name="Urbieta M.S."/>
            <person name="Rascovan N."/>
            <person name="Castro C."/>
            <person name="Revale S."/>
            <person name="Giaveno M.A."/>
            <person name="Vazquez M.P."/>
            <person name="Donati E.R."/>
        </authorList>
    </citation>
    <scope>NUCLEOTIDE SEQUENCE [LARGE SCALE GENOMIC DNA]</scope>
    <source>
        <strain evidence="3 4">ALE1</strain>
    </source>
</reference>
<evidence type="ECO:0000259" key="2">
    <source>
        <dbReference type="PROSITE" id="PS50850"/>
    </source>
</evidence>
<keyword evidence="4" id="KW-1185">Reference proteome</keyword>
<feature type="transmembrane region" description="Helical" evidence="1">
    <location>
        <begin position="364"/>
        <end position="386"/>
    </location>
</feature>
<accession>A0A031LN48</accession>
<dbReference type="Pfam" id="PF07690">
    <property type="entry name" value="MFS_1"/>
    <property type="match status" value="1"/>
</dbReference>
<feature type="transmembrane region" description="Helical" evidence="1">
    <location>
        <begin position="132"/>
        <end position="154"/>
    </location>
</feature>
<dbReference type="InterPro" id="IPR020846">
    <property type="entry name" value="MFS_dom"/>
</dbReference>
<keyword evidence="1" id="KW-0812">Transmembrane</keyword>
<evidence type="ECO:0000313" key="3">
    <source>
        <dbReference type="EMBL" id="EZQ04820.1"/>
    </source>
</evidence>
<name>A0A031LN48_9CREN</name>
<dbReference type="Gene3D" id="1.20.1250.20">
    <property type="entry name" value="MFS general substrate transporter like domains"/>
    <property type="match status" value="1"/>
</dbReference>
<feature type="transmembrane region" description="Helical" evidence="1">
    <location>
        <begin position="40"/>
        <end position="58"/>
    </location>
</feature>